<dbReference type="RefSeq" id="WP_188529758.1">
    <property type="nucleotide sequence ID" value="NZ_BMGR01000003.1"/>
</dbReference>
<protein>
    <recommendedName>
        <fullName evidence="3">DUF1450 domain-containing protein</fullName>
    </recommendedName>
</protein>
<keyword evidence="2" id="KW-1185">Reference proteome</keyword>
<accession>A0A917CQM6</accession>
<reference evidence="1" key="1">
    <citation type="journal article" date="2014" name="Int. J. Syst. Evol. Microbiol.">
        <title>Complete genome sequence of Corynebacterium casei LMG S-19264T (=DSM 44701T), isolated from a smear-ripened cheese.</title>
        <authorList>
            <consortium name="US DOE Joint Genome Institute (JGI-PGF)"/>
            <person name="Walter F."/>
            <person name="Albersmeier A."/>
            <person name="Kalinowski J."/>
            <person name="Ruckert C."/>
        </authorList>
    </citation>
    <scope>NUCLEOTIDE SEQUENCE</scope>
    <source>
        <strain evidence="1">CGMCC 1.12987</strain>
    </source>
</reference>
<proteinExistence type="predicted"/>
<dbReference type="Pfam" id="PF07293">
    <property type="entry name" value="DUF1450"/>
    <property type="match status" value="1"/>
</dbReference>
<dbReference type="AlphaFoldDB" id="A0A917CQM6"/>
<dbReference type="Proteomes" id="UP000644756">
    <property type="component" value="Unassembled WGS sequence"/>
</dbReference>
<comment type="caution">
    <text evidence="1">The sequence shown here is derived from an EMBL/GenBank/DDBJ whole genome shotgun (WGS) entry which is preliminary data.</text>
</comment>
<dbReference type="InterPro" id="IPR009910">
    <property type="entry name" value="DUF1450"/>
</dbReference>
<organism evidence="1 2">
    <name type="scientific">Paenibacillus abyssi</name>
    <dbReference type="NCBI Taxonomy" id="1340531"/>
    <lineage>
        <taxon>Bacteria</taxon>
        <taxon>Bacillati</taxon>
        <taxon>Bacillota</taxon>
        <taxon>Bacilli</taxon>
        <taxon>Bacillales</taxon>
        <taxon>Paenibacillaceae</taxon>
        <taxon>Paenibacillus</taxon>
    </lineage>
</organism>
<evidence type="ECO:0000313" key="2">
    <source>
        <dbReference type="Proteomes" id="UP000644756"/>
    </source>
</evidence>
<evidence type="ECO:0000313" key="1">
    <source>
        <dbReference type="EMBL" id="GGF95389.1"/>
    </source>
</evidence>
<gene>
    <name evidence="1" type="ORF">GCM10010916_10930</name>
</gene>
<name>A0A917CQM6_9BACL</name>
<reference evidence="1" key="2">
    <citation type="submission" date="2020-09" db="EMBL/GenBank/DDBJ databases">
        <authorList>
            <person name="Sun Q."/>
            <person name="Zhou Y."/>
        </authorList>
    </citation>
    <scope>NUCLEOTIDE SEQUENCE</scope>
    <source>
        <strain evidence="1">CGMCC 1.12987</strain>
    </source>
</reference>
<evidence type="ECO:0008006" key="3">
    <source>
        <dbReference type="Google" id="ProtNLM"/>
    </source>
</evidence>
<sequence length="74" mass="8525">MKKIKYCCRNLKFGTKPVYKAMKEAFPELKHKKQDCLGSCKLCTKQCFVMIGKKKIVCEPTAKKLLKALRKEIG</sequence>
<dbReference type="EMBL" id="BMGR01000003">
    <property type="protein sequence ID" value="GGF95389.1"/>
    <property type="molecule type" value="Genomic_DNA"/>
</dbReference>